<dbReference type="PATRIC" id="fig|540747.5.peg.651"/>
<feature type="domain" description="UmuC" evidence="4">
    <location>
        <begin position="27"/>
        <end position="152"/>
    </location>
</feature>
<evidence type="ECO:0000259" key="4">
    <source>
        <dbReference type="Pfam" id="PF00817"/>
    </source>
</evidence>
<dbReference type="RefSeq" id="WP_057813152.1">
    <property type="nucleotide sequence ID" value="NZ_CP031598.1"/>
</dbReference>
<gene>
    <name evidence="6" type="ORF">RIdsm_04630</name>
    <name evidence="5" type="ORF">XM52_03180</name>
</gene>
<dbReference type="STRING" id="540747.SAMN04488031_102872"/>
<evidence type="ECO:0000256" key="2">
    <source>
        <dbReference type="ARBA" id="ARBA00022763"/>
    </source>
</evidence>
<dbReference type="PANTHER" id="PTHR35369">
    <property type="entry name" value="BLR3025 PROTEIN-RELATED"/>
    <property type="match status" value="1"/>
</dbReference>
<comment type="similarity">
    <text evidence="1">Belongs to the DNA polymerase type-Y family.</text>
</comment>
<dbReference type="GO" id="GO:0032259">
    <property type="term" value="P:methylation"/>
    <property type="evidence" value="ECO:0007669"/>
    <property type="project" value="UniProtKB-KW"/>
</dbReference>
<keyword evidence="5" id="KW-0808">Transferase</keyword>
<evidence type="ECO:0000313" key="6">
    <source>
        <dbReference type="EMBL" id="QEW28790.1"/>
    </source>
</evidence>
<dbReference type="AlphaFoldDB" id="A0A0T5PFH0"/>
<dbReference type="EMBL" id="CP031598">
    <property type="protein sequence ID" value="QEW28790.1"/>
    <property type="molecule type" value="Genomic_DNA"/>
</dbReference>
<feature type="region of interest" description="Disordered" evidence="3">
    <location>
        <begin position="181"/>
        <end position="200"/>
    </location>
</feature>
<dbReference type="EMBL" id="LAXI01000001">
    <property type="protein sequence ID" value="KRS19841.1"/>
    <property type="molecule type" value="Genomic_DNA"/>
</dbReference>
<dbReference type="GO" id="GO:0006281">
    <property type="term" value="P:DNA repair"/>
    <property type="evidence" value="ECO:0007669"/>
    <property type="project" value="InterPro"/>
</dbReference>
<dbReference type="Gene3D" id="3.40.1170.60">
    <property type="match status" value="1"/>
</dbReference>
<dbReference type="OrthoDB" id="9788640at2"/>
<evidence type="ECO:0000256" key="1">
    <source>
        <dbReference type="ARBA" id="ARBA00010945"/>
    </source>
</evidence>
<dbReference type="PANTHER" id="PTHR35369:SF2">
    <property type="entry name" value="BLR3025 PROTEIN"/>
    <property type="match status" value="1"/>
</dbReference>
<evidence type="ECO:0000256" key="3">
    <source>
        <dbReference type="SAM" id="MobiDB-lite"/>
    </source>
</evidence>
<accession>A0A0T5PFH0</accession>
<dbReference type="InterPro" id="IPR043128">
    <property type="entry name" value="Rev_trsase/Diguanyl_cyclase"/>
</dbReference>
<evidence type="ECO:0000313" key="7">
    <source>
        <dbReference type="Proteomes" id="UP000051401"/>
    </source>
</evidence>
<dbReference type="Pfam" id="PF00817">
    <property type="entry name" value="IMS"/>
    <property type="match status" value="1"/>
</dbReference>
<dbReference type="SUPFAM" id="SSF56672">
    <property type="entry name" value="DNA/RNA polymerases"/>
    <property type="match status" value="1"/>
</dbReference>
<dbReference type="InterPro" id="IPR001126">
    <property type="entry name" value="UmuC"/>
</dbReference>
<reference evidence="6 8" key="2">
    <citation type="submission" date="2018-08" db="EMBL/GenBank/DDBJ databases">
        <title>Genetic Globetrotter - A new plasmid hitch-hiking vast phylogenetic and geographic distances.</title>
        <authorList>
            <person name="Vollmers J."/>
            <person name="Petersen J."/>
        </authorList>
    </citation>
    <scope>NUCLEOTIDE SEQUENCE [LARGE SCALE GENOMIC DNA]</scope>
    <source>
        <strain evidence="6 8">DSM 26383</strain>
    </source>
</reference>
<organism evidence="5 7">
    <name type="scientific">Roseovarius indicus</name>
    <dbReference type="NCBI Taxonomy" id="540747"/>
    <lineage>
        <taxon>Bacteria</taxon>
        <taxon>Pseudomonadati</taxon>
        <taxon>Pseudomonadota</taxon>
        <taxon>Alphaproteobacteria</taxon>
        <taxon>Rhodobacterales</taxon>
        <taxon>Roseobacteraceae</taxon>
        <taxon>Roseovarius</taxon>
    </lineage>
</organism>
<dbReference type="Gene3D" id="3.30.70.270">
    <property type="match status" value="1"/>
</dbReference>
<dbReference type="GO" id="GO:0008168">
    <property type="term" value="F:methyltransferase activity"/>
    <property type="evidence" value="ECO:0007669"/>
    <property type="project" value="UniProtKB-KW"/>
</dbReference>
<dbReference type="InterPro" id="IPR043502">
    <property type="entry name" value="DNA/RNA_pol_sf"/>
</dbReference>
<dbReference type="InterPro" id="IPR050356">
    <property type="entry name" value="SulA_CellDiv_inhibitor"/>
</dbReference>
<dbReference type="KEGG" id="rid:RIdsm_04630"/>
<dbReference type="CDD" id="cd03468">
    <property type="entry name" value="PolY_like"/>
    <property type="match status" value="1"/>
</dbReference>
<reference evidence="5 7" key="1">
    <citation type="submission" date="2015-04" db="EMBL/GenBank/DDBJ databases">
        <title>The draft genome sequence of Roseovarius indicus B108T.</title>
        <authorList>
            <person name="Li G."/>
            <person name="Lai Q."/>
            <person name="Shao Z."/>
            <person name="Yan P."/>
        </authorList>
    </citation>
    <scope>NUCLEOTIDE SEQUENCE [LARGE SCALE GENOMIC DNA]</scope>
    <source>
        <strain evidence="5 7">B108</strain>
    </source>
</reference>
<protein>
    <submittedName>
        <fullName evidence="5">DNA methylase</fullName>
    </submittedName>
    <submittedName>
        <fullName evidence="6">DNA polymerase IV</fullName>
    </submittedName>
</protein>
<name>A0A0T5PFH0_9RHOB</name>
<dbReference type="Proteomes" id="UP000325785">
    <property type="component" value="Chromosome"/>
</dbReference>
<proteinExistence type="inferred from homology"/>
<sequence>MSVRRILSVWFPRLGAERLLRRMGPVEDVPFAVVRDTGQMQVVSSLSATAEAAGVRVGQPLRDAHAICGQLATRLQNPQAEADFLQALSRWAGRFSPWVAVDGRDGLMMDITGCTHLFSGEAAMVARMVGEAEALGLSARCGLADTVGAAWALARYAGVAPGHERSGDAIDQEARATRSRAAKKRHWERGGAAPLPGGAGTDLPGIAPPGKAYTLLAPLPVAALRLEPGQAEALARVGLRRVGDLLGQPRAPLARRFGRGLVLRLDQAVGAAPEPVSPAGEVPRFATRLTLPEPIGLADDMLAALDRLVPRLCELLRDKGQGARRVRLQAWRVDDTMQWLDAGLARAADEPDRIRPLLAHRIEEIDAGFGIEMLRLEAVQTEALHPRTMTGHMEAAAANRARLDGGAQMDDLIGRIGGRLGMETITRRHPVGSHVPEKTAQVLAAAWSEPAGPWPAPAAPRPLLLWRPEPVMAPDAPRLAGEFRWRGRTHRLAEARGPERIAPEWWLDDPDWRSGVRDYWQVITEAGERLWLFYAHGAALSSGWFCQGRFA</sequence>
<feature type="compositionally biased region" description="Low complexity" evidence="3">
    <location>
        <begin position="190"/>
        <end position="200"/>
    </location>
</feature>
<keyword evidence="5" id="KW-0489">Methyltransferase</keyword>
<keyword evidence="7" id="KW-1185">Reference proteome</keyword>
<dbReference type="Proteomes" id="UP000051401">
    <property type="component" value="Unassembled WGS sequence"/>
</dbReference>
<evidence type="ECO:0000313" key="8">
    <source>
        <dbReference type="Proteomes" id="UP000325785"/>
    </source>
</evidence>
<evidence type="ECO:0000313" key="5">
    <source>
        <dbReference type="EMBL" id="KRS19841.1"/>
    </source>
</evidence>
<keyword evidence="2" id="KW-0227">DNA damage</keyword>